<evidence type="ECO:0000256" key="3">
    <source>
        <dbReference type="ARBA" id="ARBA00022833"/>
    </source>
</evidence>
<feature type="region of interest" description="Disordered" evidence="4">
    <location>
        <begin position="1"/>
        <end position="21"/>
    </location>
</feature>
<proteinExistence type="predicted"/>
<reference evidence="5" key="1">
    <citation type="journal article" date="2017" name="Nature">
        <title>The genome of Chenopodium quinoa.</title>
        <authorList>
            <person name="Jarvis D.E."/>
            <person name="Ho Y.S."/>
            <person name="Lightfoot D.J."/>
            <person name="Schmoeckel S.M."/>
            <person name="Li B."/>
            <person name="Borm T.J.A."/>
            <person name="Ohyanagi H."/>
            <person name="Mineta K."/>
            <person name="Michell C.T."/>
            <person name="Saber N."/>
            <person name="Kharbatia N.M."/>
            <person name="Rupper R.R."/>
            <person name="Sharp A.R."/>
            <person name="Dally N."/>
            <person name="Boughton B.A."/>
            <person name="Woo Y.H."/>
            <person name="Gao G."/>
            <person name="Schijlen E.G.W.M."/>
            <person name="Guo X."/>
            <person name="Momin A.A."/>
            <person name="Negrao S."/>
            <person name="Al-Babili S."/>
            <person name="Gehring C."/>
            <person name="Roessner U."/>
            <person name="Jung C."/>
            <person name="Murphy K."/>
            <person name="Arold S.T."/>
            <person name="Gojobori T."/>
            <person name="van der Linden C.G."/>
            <person name="van Loo E.N."/>
            <person name="Jellen E.N."/>
            <person name="Maughan P.J."/>
            <person name="Tester M."/>
        </authorList>
    </citation>
    <scope>NUCLEOTIDE SEQUENCE [LARGE SCALE GENOMIC DNA]</scope>
    <source>
        <strain evidence="5">cv. PI 614886</strain>
    </source>
</reference>
<evidence type="ECO:0000256" key="4">
    <source>
        <dbReference type="SAM" id="MobiDB-lite"/>
    </source>
</evidence>
<name>A0A803LIY3_CHEQI</name>
<evidence type="ECO:0000256" key="1">
    <source>
        <dbReference type="ARBA" id="ARBA00022723"/>
    </source>
</evidence>
<evidence type="ECO:0000313" key="5">
    <source>
        <dbReference type="EnsemblPlants" id="AUR62013930-RA:cds"/>
    </source>
</evidence>
<dbReference type="Gramene" id="AUR62013930-RA">
    <property type="protein sequence ID" value="AUR62013930-RA:cds"/>
    <property type="gene ID" value="AUR62013930"/>
</dbReference>
<dbReference type="Proteomes" id="UP000596660">
    <property type="component" value="Unplaced"/>
</dbReference>
<dbReference type="PANTHER" id="PTHR42647">
    <property type="entry name" value="SBP (S-RIBONUCLEASE BINDING PROTEIN) FAMILY PROTEIN"/>
    <property type="match status" value="1"/>
</dbReference>
<organism evidence="5 6">
    <name type="scientific">Chenopodium quinoa</name>
    <name type="common">Quinoa</name>
    <dbReference type="NCBI Taxonomy" id="63459"/>
    <lineage>
        <taxon>Eukaryota</taxon>
        <taxon>Viridiplantae</taxon>
        <taxon>Streptophyta</taxon>
        <taxon>Embryophyta</taxon>
        <taxon>Tracheophyta</taxon>
        <taxon>Spermatophyta</taxon>
        <taxon>Magnoliopsida</taxon>
        <taxon>eudicotyledons</taxon>
        <taxon>Gunneridae</taxon>
        <taxon>Pentapetalae</taxon>
        <taxon>Caryophyllales</taxon>
        <taxon>Chenopodiaceae</taxon>
        <taxon>Chenopodioideae</taxon>
        <taxon>Atripliceae</taxon>
        <taxon>Chenopodium</taxon>
    </lineage>
</organism>
<dbReference type="PIRSF" id="PIRSF036836">
    <property type="entry name" value="RNase_bind_SBP1"/>
    <property type="match status" value="1"/>
</dbReference>
<dbReference type="GO" id="GO:0008270">
    <property type="term" value="F:zinc ion binding"/>
    <property type="evidence" value="ECO:0007669"/>
    <property type="project" value="UniProtKB-KW"/>
</dbReference>
<keyword evidence="1" id="KW-0479">Metal-binding</keyword>
<dbReference type="GO" id="GO:0004842">
    <property type="term" value="F:ubiquitin-protein transferase activity"/>
    <property type="evidence" value="ECO:0007669"/>
    <property type="project" value="TreeGrafter"/>
</dbReference>
<dbReference type="AlphaFoldDB" id="A0A803LIY3"/>
<dbReference type="PANTHER" id="PTHR42647:SF22">
    <property type="entry name" value="BOI-RELATED E3 UBIQUITIN-PROTEIN LIGASE 2-RELATED"/>
    <property type="match status" value="1"/>
</dbReference>
<reference evidence="5" key="2">
    <citation type="submission" date="2021-03" db="UniProtKB">
        <authorList>
            <consortium name="EnsemblPlants"/>
        </authorList>
    </citation>
    <scope>IDENTIFICATION</scope>
</reference>
<sequence>MIPTFPNLSNPIQNHRRLPQTQPQRYRFEPGMGMGYNNVGNNQGIGSSSTATTAVSENSLPFSALLDKHKREIDLYLHAQGERLKQALHQQKRQQMQYLINTFESRTMSIMKEKDEKLEKLRGKTKMLEEFLKKSEQETEMWQSIAREKQEMVIELNNMLFVIQQNLAFSTPPRNDIVNGNHGVEDDAESVNECEAIDKNDIAIQENHQEVNRKMVCKWCNSGKLCVVFLP</sequence>
<keyword evidence="3" id="KW-0862">Zinc</keyword>
<keyword evidence="6" id="KW-1185">Reference proteome</keyword>
<keyword evidence="2" id="KW-0863">Zinc-finger</keyword>
<evidence type="ECO:0000256" key="2">
    <source>
        <dbReference type="ARBA" id="ARBA00022771"/>
    </source>
</evidence>
<accession>A0A803LIY3</accession>
<dbReference type="EnsemblPlants" id="AUR62013930-RA">
    <property type="protein sequence ID" value="AUR62013930-RA:cds"/>
    <property type="gene ID" value="AUR62013930"/>
</dbReference>
<evidence type="ECO:0000313" key="6">
    <source>
        <dbReference type="Proteomes" id="UP000596660"/>
    </source>
</evidence>
<protein>
    <submittedName>
        <fullName evidence="5">Uncharacterized protein</fullName>
    </submittedName>
</protein>